<protein>
    <submittedName>
        <fullName evidence="1">Uncharacterized protein</fullName>
    </submittedName>
</protein>
<comment type="caution">
    <text evidence="1">The sequence shown here is derived from an EMBL/GenBank/DDBJ whole genome shotgun (WGS) entry which is preliminary data.</text>
</comment>
<dbReference type="EMBL" id="BAAAHQ010000058">
    <property type="protein sequence ID" value="GAA0953444.1"/>
    <property type="molecule type" value="Genomic_DNA"/>
</dbReference>
<gene>
    <name evidence="1" type="ORF">GCM10009560_76270</name>
</gene>
<evidence type="ECO:0000313" key="1">
    <source>
        <dbReference type="EMBL" id="GAA0953444.1"/>
    </source>
</evidence>
<name>A0ABN1R8M8_9ACTN</name>
<organism evidence="1 2">
    <name type="scientific">Nonomuraea longicatena</name>
    <dbReference type="NCBI Taxonomy" id="83682"/>
    <lineage>
        <taxon>Bacteria</taxon>
        <taxon>Bacillati</taxon>
        <taxon>Actinomycetota</taxon>
        <taxon>Actinomycetes</taxon>
        <taxon>Streptosporangiales</taxon>
        <taxon>Streptosporangiaceae</taxon>
        <taxon>Nonomuraea</taxon>
    </lineage>
</organism>
<evidence type="ECO:0000313" key="2">
    <source>
        <dbReference type="Proteomes" id="UP001501578"/>
    </source>
</evidence>
<sequence>MPINNPDYPGEIIVGEVGEHARGYEIDIHFPQSAGVCLPGGGKGGDGEFGGR</sequence>
<proteinExistence type="predicted"/>
<dbReference type="Proteomes" id="UP001501578">
    <property type="component" value="Unassembled WGS sequence"/>
</dbReference>
<reference evidence="1 2" key="1">
    <citation type="journal article" date="2019" name="Int. J. Syst. Evol. Microbiol.">
        <title>The Global Catalogue of Microorganisms (GCM) 10K type strain sequencing project: providing services to taxonomists for standard genome sequencing and annotation.</title>
        <authorList>
            <consortium name="The Broad Institute Genomics Platform"/>
            <consortium name="The Broad Institute Genome Sequencing Center for Infectious Disease"/>
            <person name="Wu L."/>
            <person name="Ma J."/>
        </authorList>
    </citation>
    <scope>NUCLEOTIDE SEQUENCE [LARGE SCALE GENOMIC DNA]</scope>
    <source>
        <strain evidence="1 2">JCM 11136</strain>
    </source>
</reference>
<keyword evidence="2" id="KW-1185">Reference proteome</keyword>
<accession>A0ABN1R8M8</accession>